<gene>
    <name evidence="2" type="ORF">F6X53_08305</name>
</gene>
<keyword evidence="3" id="KW-1185">Reference proteome</keyword>
<comment type="caution">
    <text evidence="2">The sequence shown here is derived from an EMBL/GenBank/DDBJ whole genome shotgun (WGS) entry which is preliminary data.</text>
</comment>
<evidence type="ECO:0000313" key="2">
    <source>
        <dbReference type="EMBL" id="KAB1079763.1"/>
    </source>
</evidence>
<protein>
    <submittedName>
        <fullName evidence="2">DUF1127 domain-containing protein</fullName>
    </submittedName>
</protein>
<dbReference type="Pfam" id="PF06568">
    <property type="entry name" value="YjiS-like"/>
    <property type="match status" value="1"/>
</dbReference>
<organism evidence="2 3">
    <name type="scientific">Methylobacterium soli</name>
    <dbReference type="NCBI Taxonomy" id="553447"/>
    <lineage>
        <taxon>Bacteria</taxon>
        <taxon>Pseudomonadati</taxon>
        <taxon>Pseudomonadota</taxon>
        <taxon>Alphaproteobacteria</taxon>
        <taxon>Hyphomicrobiales</taxon>
        <taxon>Methylobacteriaceae</taxon>
        <taxon>Methylobacterium</taxon>
    </lineage>
</organism>
<dbReference type="InterPro" id="IPR009506">
    <property type="entry name" value="YjiS-like"/>
</dbReference>
<reference evidence="2 3" key="1">
    <citation type="submission" date="2019-09" db="EMBL/GenBank/DDBJ databases">
        <title>YIM 48816 draft genome.</title>
        <authorList>
            <person name="Jiang L."/>
        </authorList>
    </citation>
    <scope>NUCLEOTIDE SEQUENCE [LARGE SCALE GENOMIC DNA]</scope>
    <source>
        <strain evidence="2 3">YIM 48816</strain>
    </source>
</reference>
<dbReference type="RefSeq" id="WP_150999416.1">
    <property type="nucleotide sequence ID" value="NZ_BPQY01000355.1"/>
</dbReference>
<proteinExistence type="predicted"/>
<dbReference type="OrthoDB" id="8244198at2"/>
<name>A0A6L3T1A6_9HYPH</name>
<dbReference type="AlphaFoldDB" id="A0A6L3T1A6"/>
<dbReference type="Proteomes" id="UP000474159">
    <property type="component" value="Unassembled WGS sequence"/>
</dbReference>
<feature type="domain" description="YjiS-like" evidence="1">
    <location>
        <begin position="28"/>
        <end position="64"/>
    </location>
</feature>
<dbReference type="EMBL" id="VZZK01000007">
    <property type="protein sequence ID" value="KAB1079763.1"/>
    <property type="molecule type" value="Genomic_DNA"/>
</dbReference>
<sequence>MFSTDLRLSVCHHSAFNPARRSAMWTKLRHTLQIWWCTRRSYRELEALDGQSLADMGLNPYAIRRHRDCC</sequence>
<accession>A0A6L3T1A6</accession>
<evidence type="ECO:0000313" key="3">
    <source>
        <dbReference type="Proteomes" id="UP000474159"/>
    </source>
</evidence>
<evidence type="ECO:0000259" key="1">
    <source>
        <dbReference type="Pfam" id="PF06568"/>
    </source>
</evidence>